<proteinExistence type="predicted"/>
<dbReference type="Proteomes" id="UP001437256">
    <property type="component" value="Unassembled WGS sequence"/>
</dbReference>
<organism evidence="2 3">
    <name type="scientific">Marasmius tenuissimus</name>
    <dbReference type="NCBI Taxonomy" id="585030"/>
    <lineage>
        <taxon>Eukaryota</taxon>
        <taxon>Fungi</taxon>
        <taxon>Dikarya</taxon>
        <taxon>Basidiomycota</taxon>
        <taxon>Agaricomycotina</taxon>
        <taxon>Agaricomycetes</taxon>
        <taxon>Agaricomycetidae</taxon>
        <taxon>Agaricales</taxon>
        <taxon>Marasmiineae</taxon>
        <taxon>Marasmiaceae</taxon>
        <taxon>Marasmius</taxon>
    </lineage>
</organism>
<feature type="compositionally biased region" description="Low complexity" evidence="1">
    <location>
        <begin position="1"/>
        <end position="19"/>
    </location>
</feature>
<accession>A0ABR2Z706</accession>
<gene>
    <name evidence="2" type="ORF">AAF712_015926</name>
</gene>
<protein>
    <submittedName>
        <fullName evidence="2">Uncharacterized protein</fullName>
    </submittedName>
</protein>
<name>A0ABR2Z706_9AGAR</name>
<keyword evidence="3" id="KW-1185">Reference proteome</keyword>
<dbReference type="EMBL" id="JBBXMP010000542">
    <property type="protein sequence ID" value="KAL0057435.1"/>
    <property type="molecule type" value="Genomic_DNA"/>
</dbReference>
<feature type="region of interest" description="Disordered" evidence="1">
    <location>
        <begin position="1"/>
        <end position="28"/>
    </location>
</feature>
<evidence type="ECO:0000313" key="3">
    <source>
        <dbReference type="Proteomes" id="UP001437256"/>
    </source>
</evidence>
<sequence>MAQGASSATLSSSSVSVQSCNPKGNGRRNLETLRFLDLEAEVDHDKESSDEDELPTSFVVADDNDELDEPSGFSHSKELTLALVSDLPTQRIDGDDQLPPPTALWVVSCKPRKEFQVVSYAIRHALECQVFNILLLHYQKDGDGLLYLKTKDPSAAARILKDCAFILHSQDSHHHSVKMQRLDIMDSIRSLWFPSHPIEKVSWVRVSNPTFGLLGDTPSSDTILPNSQFNLSPSPRKKLQQSYYHSSLAIVQNIDPRGIATILLVPRLDAELVRLGAKARLGGRLGSPLLLKPNMGVPVEKVEALTGTMVEHGLHVKTIDAKRLTPLSEPPSLREVLLFLASVHPFMMNHLPRVKEWVFEEGEWVSDPMGYFVGCVQAVTETGLSSMSWIGTMQGC</sequence>
<comment type="caution">
    <text evidence="2">The sequence shown here is derived from an EMBL/GenBank/DDBJ whole genome shotgun (WGS) entry which is preliminary data.</text>
</comment>
<reference evidence="2 3" key="1">
    <citation type="submission" date="2024-05" db="EMBL/GenBank/DDBJ databases">
        <title>A draft genome resource for the thread blight pathogen Marasmius tenuissimus strain MS-2.</title>
        <authorList>
            <person name="Yulfo-Soto G.E."/>
            <person name="Baruah I.K."/>
            <person name="Amoako-Attah I."/>
            <person name="Bukari Y."/>
            <person name="Meinhardt L.W."/>
            <person name="Bailey B.A."/>
            <person name="Cohen S.P."/>
        </authorList>
    </citation>
    <scope>NUCLEOTIDE SEQUENCE [LARGE SCALE GENOMIC DNA]</scope>
    <source>
        <strain evidence="2 3">MS-2</strain>
    </source>
</reference>
<evidence type="ECO:0000256" key="1">
    <source>
        <dbReference type="SAM" id="MobiDB-lite"/>
    </source>
</evidence>
<evidence type="ECO:0000313" key="2">
    <source>
        <dbReference type="EMBL" id="KAL0057435.1"/>
    </source>
</evidence>